<evidence type="ECO:0000256" key="1">
    <source>
        <dbReference type="SAM" id="Phobius"/>
    </source>
</evidence>
<evidence type="ECO:0000313" key="3">
    <source>
        <dbReference type="Proteomes" id="UP000320653"/>
    </source>
</evidence>
<dbReference type="EMBL" id="VIWP01000001">
    <property type="protein sequence ID" value="TWF58790.1"/>
    <property type="molecule type" value="Genomic_DNA"/>
</dbReference>
<proteinExistence type="predicted"/>
<feature type="transmembrane region" description="Helical" evidence="1">
    <location>
        <begin position="12"/>
        <end position="32"/>
    </location>
</feature>
<feature type="transmembrane region" description="Helical" evidence="1">
    <location>
        <begin position="370"/>
        <end position="401"/>
    </location>
</feature>
<dbReference type="Proteomes" id="UP000320653">
    <property type="component" value="Unassembled WGS sequence"/>
</dbReference>
<feature type="transmembrane region" description="Helical" evidence="1">
    <location>
        <begin position="95"/>
        <end position="115"/>
    </location>
</feature>
<sequence>MSSTTGAVALKPAHAVTLPDGLIFLSAVFFAAAQLLHSPDVLLDIAAALAAAAAILDWSKLARIAKVFFLLAGICFAGGNLVLPHEQAELLRRALHQGVGFSCFLSLLGMLRYAVSHSITMREATAYLMEVSDRRRYQAVKVGSHALGLLFNIGVVSLIGQMIASATQGDATQVRRKAILLASMRGTVLMTIWSPLGVGFAIITQSIPTLSPTVFMLVAFLASVGLMLITTFLHTELGDPSEPTERKIDSLVGDDVPVGPAQSARPLILVLSACAALFAATLGLHELLDITPLASTVIILPPFTLAWVYIERRVPLSRLGDEICGMTASMSVMRTESVIYLSASVIGAAAVALLTMSGTGLAELGNMSPLLLSAGCILAIAASAIMFIPHSIVVVFLAQLLGSATFGHEHPMILAMSLALGWAAGIALSPISAMSITMARLTSVSPSTIVLRWNGGFALTLVTSSVAAVLAATFWTRIAA</sequence>
<dbReference type="AlphaFoldDB" id="A0A561R850"/>
<protein>
    <submittedName>
        <fullName evidence="2">Uncharacterized protein</fullName>
    </submittedName>
</protein>
<feature type="transmembrane region" description="Helical" evidence="1">
    <location>
        <begin position="64"/>
        <end position="83"/>
    </location>
</feature>
<feature type="transmembrane region" description="Helical" evidence="1">
    <location>
        <begin position="413"/>
        <end position="436"/>
    </location>
</feature>
<organism evidence="2 3">
    <name type="scientific">Neorhizobium alkalisoli</name>
    <dbReference type="NCBI Taxonomy" id="528178"/>
    <lineage>
        <taxon>Bacteria</taxon>
        <taxon>Pseudomonadati</taxon>
        <taxon>Pseudomonadota</taxon>
        <taxon>Alphaproteobacteria</taxon>
        <taxon>Hyphomicrobiales</taxon>
        <taxon>Rhizobiaceae</taxon>
        <taxon>Rhizobium/Agrobacterium group</taxon>
        <taxon>Neorhizobium</taxon>
    </lineage>
</organism>
<name>A0A561R850_9HYPH</name>
<feature type="transmembrane region" description="Helical" evidence="1">
    <location>
        <begin position="187"/>
        <end position="207"/>
    </location>
</feature>
<dbReference type="RefSeq" id="WP_145632240.1">
    <property type="nucleotide sequence ID" value="NZ_VIWP01000001.1"/>
</dbReference>
<accession>A0A561R850</accession>
<keyword evidence="1" id="KW-0812">Transmembrane</keyword>
<feature type="transmembrane region" description="Helical" evidence="1">
    <location>
        <begin position="338"/>
        <end position="358"/>
    </location>
</feature>
<reference evidence="2 3" key="1">
    <citation type="submission" date="2019-06" db="EMBL/GenBank/DDBJ databases">
        <title>Sorghum-associated microbial communities from plants grown in Nebraska, USA.</title>
        <authorList>
            <person name="Schachtman D."/>
        </authorList>
    </citation>
    <scope>NUCLEOTIDE SEQUENCE [LARGE SCALE GENOMIC DNA]</scope>
    <source>
        <strain evidence="2 3">1225</strain>
    </source>
</reference>
<feature type="transmembrane region" description="Helical" evidence="1">
    <location>
        <begin position="213"/>
        <end position="233"/>
    </location>
</feature>
<gene>
    <name evidence="2" type="ORF">FHW37_101594</name>
</gene>
<feature type="transmembrane region" description="Helical" evidence="1">
    <location>
        <begin position="146"/>
        <end position="166"/>
    </location>
</feature>
<feature type="transmembrane region" description="Helical" evidence="1">
    <location>
        <begin position="456"/>
        <end position="475"/>
    </location>
</feature>
<keyword evidence="3" id="KW-1185">Reference proteome</keyword>
<evidence type="ECO:0000313" key="2">
    <source>
        <dbReference type="EMBL" id="TWF58790.1"/>
    </source>
</evidence>
<feature type="transmembrane region" description="Helical" evidence="1">
    <location>
        <begin position="41"/>
        <end position="58"/>
    </location>
</feature>
<dbReference type="OrthoDB" id="8409957at2"/>
<keyword evidence="1" id="KW-0472">Membrane</keyword>
<feature type="transmembrane region" description="Helical" evidence="1">
    <location>
        <begin position="290"/>
        <end position="310"/>
    </location>
</feature>
<comment type="caution">
    <text evidence="2">The sequence shown here is derived from an EMBL/GenBank/DDBJ whole genome shotgun (WGS) entry which is preliminary data.</text>
</comment>
<keyword evidence="1" id="KW-1133">Transmembrane helix</keyword>